<name>A0A6J7X3F3_9CAUD</name>
<dbReference type="EMBL" id="LR796617">
    <property type="protein sequence ID" value="CAB4154835.1"/>
    <property type="molecule type" value="Genomic_DNA"/>
</dbReference>
<organism evidence="2">
    <name type="scientific">uncultured Caudovirales phage</name>
    <dbReference type="NCBI Taxonomy" id="2100421"/>
    <lineage>
        <taxon>Viruses</taxon>
        <taxon>Duplodnaviria</taxon>
        <taxon>Heunggongvirae</taxon>
        <taxon>Uroviricota</taxon>
        <taxon>Caudoviricetes</taxon>
        <taxon>Peduoviridae</taxon>
        <taxon>Maltschvirus</taxon>
        <taxon>Maltschvirus maltsch</taxon>
    </lineage>
</organism>
<dbReference type="EMBL" id="LR798328">
    <property type="protein sequence ID" value="CAB5223782.1"/>
    <property type="molecule type" value="Genomic_DNA"/>
</dbReference>
<gene>
    <name evidence="1" type="ORF">UFOVP652_35</name>
    <name evidence="2" type="ORF">UFOVP734_4</name>
</gene>
<reference evidence="2" key="1">
    <citation type="submission" date="2020-05" db="EMBL/GenBank/DDBJ databases">
        <authorList>
            <person name="Chiriac C."/>
            <person name="Salcher M."/>
            <person name="Ghai R."/>
            <person name="Kavagutti S V."/>
        </authorList>
    </citation>
    <scope>NUCLEOTIDE SEQUENCE</scope>
</reference>
<evidence type="ECO:0000313" key="1">
    <source>
        <dbReference type="EMBL" id="CAB4154835.1"/>
    </source>
</evidence>
<sequence length="78" mass="9274">MTIEIAKSRAKRRTFKDVRTSEREAAVQEQRDYYEPKLQVLAEEINLMQEALRTQRETLEAIQSSWITALRYWAKGEI</sequence>
<accession>A0A6J7X3F3</accession>
<protein>
    <submittedName>
        <fullName evidence="2">Uncharacterized protein</fullName>
    </submittedName>
</protein>
<proteinExistence type="predicted"/>
<evidence type="ECO:0000313" key="2">
    <source>
        <dbReference type="EMBL" id="CAB5223782.1"/>
    </source>
</evidence>